<keyword evidence="1" id="KW-0812">Transmembrane</keyword>
<dbReference type="Proteomes" id="UP000235023">
    <property type="component" value="Unassembled WGS sequence"/>
</dbReference>
<reference evidence="3" key="1">
    <citation type="submission" date="2017-12" db="EMBL/GenBank/DDBJ databases">
        <authorList>
            <consortium name="DOE Joint Genome Institute"/>
            <person name="Mondo S.J."/>
            <person name="Kjaerbolling I."/>
            <person name="Vesth T.C."/>
            <person name="Frisvad J.C."/>
            <person name="Nybo J.L."/>
            <person name="Theobald S."/>
            <person name="Kuo A."/>
            <person name="Bowyer P."/>
            <person name="Matsuda Y."/>
            <person name="Lyhne E.K."/>
            <person name="Kogle M.E."/>
            <person name="Clum A."/>
            <person name="Lipzen A."/>
            <person name="Salamov A."/>
            <person name="Ngan C.Y."/>
            <person name="Daum C."/>
            <person name="Chiniquy J."/>
            <person name="Barry K."/>
            <person name="LaButti K."/>
            <person name="Haridas S."/>
            <person name="Simmons B.A."/>
            <person name="Magnuson J.K."/>
            <person name="Mortensen U.H."/>
            <person name="Larsen T.O."/>
            <person name="Grigoriev I.V."/>
            <person name="Baker S.E."/>
            <person name="Andersen M.R."/>
            <person name="Nordberg H.P."/>
            <person name="Cantor M.N."/>
            <person name="Hua S.X."/>
        </authorList>
    </citation>
    <scope>NUCLEOTIDE SEQUENCE [LARGE SCALE GENOMIC DNA]</scope>
    <source>
        <strain evidence="3">IBT 19404</strain>
    </source>
</reference>
<accession>A0A2J5I502</accession>
<dbReference type="AlphaFoldDB" id="A0A2J5I502"/>
<keyword evidence="3" id="KW-1185">Reference proteome</keyword>
<keyword evidence="1" id="KW-1133">Transmembrane helix</keyword>
<name>A0A2J5I502_9EURO</name>
<evidence type="ECO:0000313" key="2">
    <source>
        <dbReference type="EMBL" id="PLN84996.1"/>
    </source>
</evidence>
<evidence type="ECO:0000256" key="1">
    <source>
        <dbReference type="SAM" id="Phobius"/>
    </source>
</evidence>
<dbReference type="EMBL" id="KZ559507">
    <property type="protein sequence ID" value="PLN84996.1"/>
    <property type="molecule type" value="Genomic_DNA"/>
</dbReference>
<sequence length="62" mass="7126">MRDFLPGSSAPSMAIVHERLATTDKRSANAMITRERDTKSYTIMIILVLLLKCPLMWWMKAN</sequence>
<protein>
    <submittedName>
        <fullName evidence="2">Uncharacterized protein</fullName>
    </submittedName>
</protein>
<evidence type="ECO:0000313" key="3">
    <source>
        <dbReference type="Proteomes" id="UP000235023"/>
    </source>
</evidence>
<gene>
    <name evidence="2" type="ORF">BDW42DRAFT_161409</name>
</gene>
<organism evidence="2 3">
    <name type="scientific">Aspergillus taichungensis</name>
    <dbReference type="NCBI Taxonomy" id="482145"/>
    <lineage>
        <taxon>Eukaryota</taxon>
        <taxon>Fungi</taxon>
        <taxon>Dikarya</taxon>
        <taxon>Ascomycota</taxon>
        <taxon>Pezizomycotina</taxon>
        <taxon>Eurotiomycetes</taxon>
        <taxon>Eurotiomycetidae</taxon>
        <taxon>Eurotiales</taxon>
        <taxon>Aspergillaceae</taxon>
        <taxon>Aspergillus</taxon>
        <taxon>Aspergillus subgen. Circumdati</taxon>
    </lineage>
</organism>
<proteinExistence type="predicted"/>
<feature type="transmembrane region" description="Helical" evidence="1">
    <location>
        <begin position="41"/>
        <end position="59"/>
    </location>
</feature>
<keyword evidence="1" id="KW-0472">Membrane</keyword>